<accession>A0A7Y8E0M3</accession>
<feature type="domain" description="TIR" evidence="1">
    <location>
        <begin position="31"/>
        <end position="122"/>
    </location>
</feature>
<proteinExistence type="predicted"/>
<dbReference type="Pfam" id="PF13676">
    <property type="entry name" value="TIR_2"/>
    <property type="match status" value="1"/>
</dbReference>
<dbReference type="EMBL" id="JACARL010000031">
    <property type="protein sequence ID" value="NWE81631.1"/>
    <property type="molecule type" value="Genomic_DNA"/>
</dbReference>
<gene>
    <name evidence="2" type="ORF">HX788_01905</name>
    <name evidence="3" type="ORF">HX795_05945</name>
</gene>
<evidence type="ECO:0000313" key="4">
    <source>
        <dbReference type="Proteomes" id="UP000563268"/>
    </source>
</evidence>
<dbReference type="AlphaFoldDB" id="A0A7Y8E0M3"/>
<dbReference type="InterPro" id="IPR035897">
    <property type="entry name" value="Toll_tir_struct_dom_sf"/>
</dbReference>
<dbReference type="EMBL" id="JACARM010000003">
    <property type="protein sequence ID" value="NWE05828.1"/>
    <property type="molecule type" value="Genomic_DNA"/>
</dbReference>
<name>A0A7Y8E0M3_9PSED</name>
<evidence type="ECO:0000313" key="3">
    <source>
        <dbReference type="EMBL" id="NWE81631.1"/>
    </source>
</evidence>
<evidence type="ECO:0000313" key="5">
    <source>
        <dbReference type="Proteomes" id="UP000590218"/>
    </source>
</evidence>
<dbReference type="Proteomes" id="UP000590218">
    <property type="component" value="Unassembled WGS sequence"/>
</dbReference>
<sequence length="164" mass="18604">MTILQSDLSNTYFNRSQSGYTSKRPGQPTAFLSHSHKDAALALGLQEMLKQQGWDIYIDWQDQAMPEQPDAETAARIKNAIISAEWFLFLATEHSMSSRWCPWEIGYADGKKQLGRIAIIPTTDTHGRYHGNEYLKLYNRIDTPPSGGLALYDPQGNGRWVRTL</sequence>
<evidence type="ECO:0000259" key="1">
    <source>
        <dbReference type="Pfam" id="PF13676"/>
    </source>
</evidence>
<comment type="caution">
    <text evidence="2">The sequence shown here is derived from an EMBL/GenBank/DDBJ whole genome shotgun (WGS) entry which is preliminary data.</text>
</comment>
<dbReference type="GO" id="GO:0007165">
    <property type="term" value="P:signal transduction"/>
    <property type="evidence" value="ECO:0007669"/>
    <property type="project" value="InterPro"/>
</dbReference>
<keyword evidence="2" id="KW-0675">Receptor</keyword>
<dbReference type="InterPro" id="IPR000157">
    <property type="entry name" value="TIR_dom"/>
</dbReference>
<evidence type="ECO:0000313" key="2">
    <source>
        <dbReference type="EMBL" id="NWE05828.1"/>
    </source>
</evidence>
<dbReference type="Gene3D" id="3.40.50.10140">
    <property type="entry name" value="Toll/interleukin-1 receptor homology (TIR) domain"/>
    <property type="match status" value="1"/>
</dbReference>
<dbReference type="RefSeq" id="WP_176991586.1">
    <property type="nucleotide sequence ID" value="NZ_JACARL010000031.1"/>
</dbReference>
<organism evidence="2 4">
    <name type="scientific">Pseudomonas edaphica</name>
    <dbReference type="NCBI Taxonomy" id="2006980"/>
    <lineage>
        <taxon>Bacteria</taxon>
        <taxon>Pseudomonadati</taxon>
        <taxon>Pseudomonadota</taxon>
        <taxon>Gammaproteobacteria</taxon>
        <taxon>Pseudomonadales</taxon>
        <taxon>Pseudomonadaceae</taxon>
        <taxon>Pseudomonas</taxon>
    </lineage>
</organism>
<reference evidence="4 5" key="1">
    <citation type="submission" date="2020-04" db="EMBL/GenBank/DDBJ databases">
        <title>Molecular characterization of pseudomonads from Agaricus bisporus reveal novel blotch 2 pathogens in Western Europe.</title>
        <authorList>
            <person name="Taparia T."/>
            <person name="Krijger M."/>
            <person name="Haynes E."/>
            <person name="Elpinstone J.G."/>
            <person name="Noble R."/>
            <person name="Van Der Wolf J."/>
        </authorList>
    </citation>
    <scope>NUCLEOTIDE SEQUENCE [LARGE SCALE GENOMIC DNA]</scope>
    <source>
        <strain evidence="3 5">K6002</strain>
        <strain evidence="2 4">K7002</strain>
    </source>
</reference>
<protein>
    <submittedName>
        <fullName evidence="2">Toll/interleukin-1 receptor domain-containing protein</fullName>
    </submittedName>
</protein>
<dbReference type="Proteomes" id="UP000563268">
    <property type="component" value="Unassembled WGS sequence"/>
</dbReference>
<dbReference type="SUPFAM" id="SSF52200">
    <property type="entry name" value="Toll/Interleukin receptor TIR domain"/>
    <property type="match status" value="1"/>
</dbReference>